<keyword evidence="3" id="KW-1185">Reference proteome</keyword>
<dbReference type="PANTHER" id="PTHR43777">
    <property type="entry name" value="MOLYBDENUM COFACTOR CYTIDYLYLTRANSFERASE"/>
    <property type="match status" value="1"/>
</dbReference>
<reference evidence="2" key="1">
    <citation type="journal article" date="2022" name="Int. J. Syst. Evol. Microbiol.">
        <title>Pseudomonas aegrilactucae sp. nov. and Pseudomonas morbosilactucae sp. nov., pathogens causing bacterial rot of lettuce in Japan.</title>
        <authorList>
            <person name="Sawada H."/>
            <person name="Fujikawa T."/>
            <person name="Satou M."/>
        </authorList>
    </citation>
    <scope>NUCLEOTIDE SEQUENCE</scope>
    <source>
        <strain evidence="2">0166_1</strain>
    </source>
</reference>
<dbReference type="EC" id="1.1.1.328" evidence="2"/>
<keyword evidence="2" id="KW-0560">Oxidoreductase</keyword>
<dbReference type="InterPro" id="IPR025877">
    <property type="entry name" value="MobA-like_NTP_Trfase"/>
</dbReference>
<accession>A0A9E6XT41</accession>
<dbReference type="KEGG" id="sbae:DSM104329_00417"/>
<dbReference type="InterPro" id="IPR029044">
    <property type="entry name" value="Nucleotide-diphossugar_trans"/>
</dbReference>
<dbReference type="RefSeq" id="WP_259313736.1">
    <property type="nucleotide sequence ID" value="NZ_CP087164.1"/>
</dbReference>
<sequence length="193" mass="19628">MDVCGAVLAAGAGRRFGAVKQLAPLGGRPLVQWAVDAACAAQALDEVVVVVGAHGDEVRGAIRPGRARVVSCAGWEEGLAASLRCAAGAAGDAAWLVVTLGDEPRMTAAAIDAVVAAARSAPADVAAVRGRWGERPGHPVALRRELLHAVGELRGDAGARELLARHVVLEVECGPAEASVDVDTPEDLRGLTS</sequence>
<evidence type="ECO:0000313" key="2">
    <source>
        <dbReference type="EMBL" id="UGS34046.1"/>
    </source>
</evidence>
<organism evidence="2 3">
    <name type="scientific">Capillimicrobium parvum</name>
    <dbReference type="NCBI Taxonomy" id="2884022"/>
    <lineage>
        <taxon>Bacteria</taxon>
        <taxon>Bacillati</taxon>
        <taxon>Actinomycetota</taxon>
        <taxon>Thermoleophilia</taxon>
        <taxon>Solirubrobacterales</taxon>
        <taxon>Capillimicrobiaceae</taxon>
        <taxon>Capillimicrobium</taxon>
    </lineage>
</organism>
<proteinExistence type="predicted"/>
<protein>
    <submittedName>
        <fullName evidence="2">Nicotine blue oxidoreductase</fullName>
        <ecNumber evidence="2">1.1.1.328</ecNumber>
    </submittedName>
</protein>
<dbReference type="GO" id="GO:0016779">
    <property type="term" value="F:nucleotidyltransferase activity"/>
    <property type="evidence" value="ECO:0007669"/>
    <property type="project" value="UniProtKB-ARBA"/>
</dbReference>
<feature type="domain" description="MobA-like NTP transferase" evidence="1">
    <location>
        <begin position="5"/>
        <end position="166"/>
    </location>
</feature>
<dbReference type="Pfam" id="PF12804">
    <property type="entry name" value="NTP_transf_3"/>
    <property type="match status" value="1"/>
</dbReference>
<dbReference type="CDD" id="cd04182">
    <property type="entry name" value="GT_2_like_f"/>
    <property type="match status" value="1"/>
</dbReference>
<dbReference type="SUPFAM" id="SSF53448">
    <property type="entry name" value="Nucleotide-diphospho-sugar transferases"/>
    <property type="match status" value="1"/>
</dbReference>
<dbReference type="EMBL" id="CP087164">
    <property type="protein sequence ID" value="UGS34046.1"/>
    <property type="molecule type" value="Genomic_DNA"/>
</dbReference>
<dbReference type="Proteomes" id="UP001162834">
    <property type="component" value="Chromosome"/>
</dbReference>
<evidence type="ECO:0000259" key="1">
    <source>
        <dbReference type="Pfam" id="PF12804"/>
    </source>
</evidence>
<gene>
    <name evidence="2" type="primary">nboR</name>
    <name evidence="2" type="ORF">DSM104329_00417</name>
</gene>
<evidence type="ECO:0000313" key="3">
    <source>
        <dbReference type="Proteomes" id="UP001162834"/>
    </source>
</evidence>
<dbReference type="AlphaFoldDB" id="A0A9E6XT41"/>
<dbReference type="PANTHER" id="PTHR43777:SF1">
    <property type="entry name" value="MOLYBDENUM COFACTOR CYTIDYLYLTRANSFERASE"/>
    <property type="match status" value="1"/>
</dbReference>
<dbReference type="GO" id="GO:0016491">
    <property type="term" value="F:oxidoreductase activity"/>
    <property type="evidence" value="ECO:0007669"/>
    <property type="project" value="UniProtKB-KW"/>
</dbReference>
<name>A0A9E6XT41_9ACTN</name>
<dbReference type="Gene3D" id="3.90.550.10">
    <property type="entry name" value="Spore Coat Polysaccharide Biosynthesis Protein SpsA, Chain A"/>
    <property type="match status" value="1"/>
</dbReference>